<protein>
    <submittedName>
        <fullName evidence="2">Uncharacterized protein</fullName>
    </submittedName>
</protein>
<keyword evidence="1" id="KW-0732">Signal</keyword>
<sequence>MNKTIWNGLLVAMAISWSGLVFSGQAGEQESSDQALSQTTSATETADEKQLPSGIGWRLVRSLEMGKSGKFVHMVLVDKDRQMDKTVYSAAITKLCSKEPEFCRIRFWIQEYFIPEKLTPTAEQLKAQKADHLFNRAGSIHRTLWSCSVDHDRSQCVEW</sequence>
<organism evidence="2 3">
    <name type="scientific">Nitrosomonas halophila</name>
    <dbReference type="NCBI Taxonomy" id="44576"/>
    <lineage>
        <taxon>Bacteria</taxon>
        <taxon>Pseudomonadati</taxon>
        <taxon>Pseudomonadota</taxon>
        <taxon>Betaproteobacteria</taxon>
        <taxon>Nitrosomonadales</taxon>
        <taxon>Nitrosomonadaceae</taxon>
        <taxon>Nitrosomonas</taxon>
    </lineage>
</organism>
<evidence type="ECO:0000256" key="1">
    <source>
        <dbReference type="SAM" id="SignalP"/>
    </source>
</evidence>
<reference evidence="2 3" key="1">
    <citation type="submission" date="2016-10" db="EMBL/GenBank/DDBJ databases">
        <authorList>
            <person name="de Groot N.N."/>
        </authorList>
    </citation>
    <scope>NUCLEOTIDE SEQUENCE [LARGE SCALE GENOMIC DNA]</scope>
    <source>
        <strain evidence="2 3">Nm1</strain>
    </source>
</reference>
<gene>
    <name evidence="2" type="ORF">SAMN05421881_100923</name>
</gene>
<dbReference type="AlphaFoldDB" id="A0A1H3ER87"/>
<evidence type="ECO:0000313" key="3">
    <source>
        <dbReference type="Proteomes" id="UP000198640"/>
    </source>
</evidence>
<evidence type="ECO:0000313" key="2">
    <source>
        <dbReference type="EMBL" id="SDX81283.1"/>
    </source>
</evidence>
<dbReference type="Proteomes" id="UP000198640">
    <property type="component" value="Unassembled WGS sequence"/>
</dbReference>
<feature type="signal peptide" evidence="1">
    <location>
        <begin position="1"/>
        <end position="23"/>
    </location>
</feature>
<keyword evidence="3" id="KW-1185">Reference proteome</keyword>
<accession>A0A1H3ER87</accession>
<feature type="chain" id="PRO_5011615900" evidence="1">
    <location>
        <begin position="24"/>
        <end position="159"/>
    </location>
</feature>
<dbReference type="RefSeq" id="WP_090412212.1">
    <property type="nucleotide sequence ID" value="NZ_FNOY01000009.1"/>
</dbReference>
<proteinExistence type="predicted"/>
<name>A0A1H3ER87_9PROT</name>
<dbReference type="EMBL" id="FNOY01000009">
    <property type="protein sequence ID" value="SDX81283.1"/>
    <property type="molecule type" value="Genomic_DNA"/>
</dbReference>
<dbReference type="OrthoDB" id="8546650at2"/>